<proteinExistence type="predicted"/>
<gene>
    <name evidence="1" type="ORF">FHS55_004212</name>
</gene>
<protein>
    <submittedName>
        <fullName evidence="1">Uncharacterized protein</fullName>
    </submittedName>
</protein>
<evidence type="ECO:0000313" key="2">
    <source>
        <dbReference type="Proteomes" id="UP000533469"/>
    </source>
</evidence>
<dbReference type="AlphaFoldDB" id="A0A839ZF74"/>
<accession>A0A839ZF74</accession>
<evidence type="ECO:0000313" key="1">
    <source>
        <dbReference type="EMBL" id="MBB3773570.1"/>
    </source>
</evidence>
<dbReference type="RefSeq" id="WP_183191715.1">
    <property type="nucleotide sequence ID" value="NZ_JACICD010000012.1"/>
</dbReference>
<comment type="caution">
    <text evidence="1">The sequence shown here is derived from an EMBL/GenBank/DDBJ whole genome shotgun (WGS) entry which is preliminary data.</text>
</comment>
<keyword evidence="2" id="KW-1185">Reference proteome</keyword>
<dbReference type="Proteomes" id="UP000533469">
    <property type="component" value="Unassembled WGS sequence"/>
</dbReference>
<reference evidence="1 2" key="1">
    <citation type="submission" date="2020-08" db="EMBL/GenBank/DDBJ databases">
        <title>Genomic Encyclopedia of Type Strains, Phase IV (KMG-IV): sequencing the most valuable type-strain genomes for metagenomic binning, comparative biology and taxonomic classification.</title>
        <authorList>
            <person name="Goeker M."/>
        </authorList>
    </citation>
    <scope>NUCLEOTIDE SEQUENCE [LARGE SCALE GENOMIC DNA]</scope>
    <source>
        <strain evidence="1 2">DSM 5895</strain>
    </source>
</reference>
<name>A0A839ZF74_9HYPH</name>
<sequence length="76" mass="8201">MPTAHPVPIGEPAVPGDELAQLFLRAGLTVPDLMMADLQASFAALRRQLALLHAPCPPELPPLYLGSPLRPVRRDL</sequence>
<organism evidence="1 2">
    <name type="scientific">Ancylobacter tetraedralis</name>
    <dbReference type="NCBI Taxonomy" id="217068"/>
    <lineage>
        <taxon>Bacteria</taxon>
        <taxon>Pseudomonadati</taxon>
        <taxon>Pseudomonadota</taxon>
        <taxon>Alphaproteobacteria</taxon>
        <taxon>Hyphomicrobiales</taxon>
        <taxon>Xanthobacteraceae</taxon>
        <taxon>Ancylobacter</taxon>
    </lineage>
</organism>
<dbReference type="EMBL" id="JACICD010000012">
    <property type="protein sequence ID" value="MBB3773570.1"/>
    <property type="molecule type" value="Genomic_DNA"/>
</dbReference>